<feature type="coiled-coil region" evidence="1">
    <location>
        <begin position="10"/>
        <end position="136"/>
    </location>
</feature>
<dbReference type="EMBL" id="BARV01025947">
    <property type="protein sequence ID" value="GAI35330.1"/>
    <property type="molecule type" value="Genomic_DNA"/>
</dbReference>
<protein>
    <submittedName>
        <fullName evidence="2">Uncharacterized protein</fullName>
    </submittedName>
</protein>
<reference evidence="2" key="1">
    <citation type="journal article" date="2014" name="Front. Microbiol.">
        <title>High frequency of phylogenetically diverse reductive dehalogenase-homologous genes in deep subseafloor sedimentary metagenomes.</title>
        <authorList>
            <person name="Kawai M."/>
            <person name="Futagami T."/>
            <person name="Toyoda A."/>
            <person name="Takaki Y."/>
            <person name="Nishi S."/>
            <person name="Hori S."/>
            <person name="Arai W."/>
            <person name="Tsubouchi T."/>
            <person name="Morono Y."/>
            <person name="Uchiyama I."/>
            <person name="Ito T."/>
            <person name="Fujiyama A."/>
            <person name="Inagaki F."/>
            <person name="Takami H."/>
        </authorList>
    </citation>
    <scope>NUCLEOTIDE SEQUENCE</scope>
    <source>
        <strain evidence="2">Expedition CK06-06</strain>
    </source>
</reference>
<accession>X1P8H5</accession>
<keyword evidence="1" id="KW-0175">Coiled coil</keyword>
<evidence type="ECO:0000256" key="1">
    <source>
        <dbReference type="SAM" id="Coils"/>
    </source>
</evidence>
<dbReference type="AlphaFoldDB" id="X1P8H5"/>
<gene>
    <name evidence="2" type="ORF">S06H3_42013</name>
</gene>
<feature type="non-terminal residue" evidence="2">
    <location>
        <position position="264"/>
    </location>
</feature>
<organism evidence="2">
    <name type="scientific">marine sediment metagenome</name>
    <dbReference type="NCBI Taxonomy" id="412755"/>
    <lineage>
        <taxon>unclassified sequences</taxon>
        <taxon>metagenomes</taxon>
        <taxon>ecological metagenomes</taxon>
    </lineage>
</organism>
<evidence type="ECO:0000313" key="2">
    <source>
        <dbReference type="EMBL" id="GAI35330.1"/>
    </source>
</evidence>
<sequence>ENARNEAIDFSSIESELKASEASVKEAEREVKDAEKALKDLEGSAKEIEELQKNEKKARENLSRLEALCDQLEKLLQEKIEKVEEEAMKIRECEELTRDARILWTKSDTMKKIEEMKKKIERIEDIDRKIEDLRKKEIPIVPTNKEIDKLIKSQADIEVLKESLKTRGLAVNVKPGEKGSLDVEIDGEKIKDEKLTATGTESVSVGAPGLGKVTVKAKLEKAHDAKVDIKRLKKGIQEALNKYDVKSIDELKELNRTQKEISNK</sequence>
<proteinExistence type="predicted"/>
<name>X1P8H5_9ZZZZ</name>
<feature type="non-terminal residue" evidence="2">
    <location>
        <position position="1"/>
    </location>
</feature>
<comment type="caution">
    <text evidence="2">The sequence shown here is derived from an EMBL/GenBank/DDBJ whole genome shotgun (WGS) entry which is preliminary data.</text>
</comment>